<dbReference type="EMBL" id="DVMO01000022">
    <property type="protein sequence ID" value="HIU27027.1"/>
    <property type="molecule type" value="Genomic_DNA"/>
</dbReference>
<comment type="caution">
    <text evidence="3">The sequence shown here is derived from an EMBL/GenBank/DDBJ whole genome shotgun (WGS) entry which is preliminary data.</text>
</comment>
<accession>A0A9D1I3C5</accession>
<gene>
    <name evidence="3" type="ORF">IAD16_01435</name>
</gene>
<feature type="compositionally biased region" description="Gly residues" evidence="1">
    <location>
        <begin position="62"/>
        <end position="74"/>
    </location>
</feature>
<feature type="compositionally biased region" description="Low complexity" evidence="1">
    <location>
        <begin position="75"/>
        <end position="84"/>
    </location>
</feature>
<evidence type="ECO:0000256" key="2">
    <source>
        <dbReference type="SAM" id="SignalP"/>
    </source>
</evidence>
<dbReference type="Proteomes" id="UP000824091">
    <property type="component" value="Unassembled WGS sequence"/>
</dbReference>
<reference evidence="3" key="2">
    <citation type="journal article" date="2021" name="PeerJ">
        <title>Extensive microbial diversity within the chicken gut microbiome revealed by metagenomics and culture.</title>
        <authorList>
            <person name="Gilroy R."/>
            <person name="Ravi A."/>
            <person name="Getino M."/>
            <person name="Pursley I."/>
            <person name="Horton D.L."/>
            <person name="Alikhan N.F."/>
            <person name="Baker D."/>
            <person name="Gharbi K."/>
            <person name="Hall N."/>
            <person name="Watson M."/>
            <person name="Adriaenssens E.M."/>
            <person name="Foster-Nyarko E."/>
            <person name="Jarju S."/>
            <person name="Secka A."/>
            <person name="Antonio M."/>
            <person name="Oren A."/>
            <person name="Chaudhuri R.R."/>
            <person name="La Ragione R."/>
            <person name="Hildebrand F."/>
            <person name="Pallen M.J."/>
        </authorList>
    </citation>
    <scope>NUCLEOTIDE SEQUENCE</scope>
    <source>
        <strain evidence="3">11300</strain>
    </source>
</reference>
<dbReference type="AlphaFoldDB" id="A0A9D1I3C5"/>
<feature type="chain" id="PRO_5039234831" evidence="2">
    <location>
        <begin position="19"/>
        <end position="213"/>
    </location>
</feature>
<feature type="compositionally biased region" description="Low complexity" evidence="1">
    <location>
        <begin position="92"/>
        <end position="116"/>
    </location>
</feature>
<evidence type="ECO:0000313" key="3">
    <source>
        <dbReference type="EMBL" id="HIU27027.1"/>
    </source>
</evidence>
<evidence type="ECO:0000313" key="4">
    <source>
        <dbReference type="Proteomes" id="UP000824091"/>
    </source>
</evidence>
<organism evidence="3 4">
    <name type="scientific">Candidatus Fimisoma avicola</name>
    <dbReference type="NCBI Taxonomy" id="2840826"/>
    <lineage>
        <taxon>Bacteria</taxon>
        <taxon>Bacillati</taxon>
        <taxon>Bacillota</taxon>
        <taxon>Clostridia</taxon>
        <taxon>Eubacteriales</taxon>
        <taxon>Candidatus Fimisoma</taxon>
    </lineage>
</organism>
<name>A0A9D1I3C5_9FIRM</name>
<sequence length="213" mass="21067">MIAVLTALALLIVCIAAACIGMEKSSGDRTDGGAASAETESKEGSGVLADTAEGEPADSSGTTGGSGASSGSGSSGVSDQSGISGQSGGAGSSSSESSGSSDGNAASGSAGSSGSSHVHDWAAQTTTVHHDPAYKTIHHDAVMEERHICNGCGADITGSESAHIKENILNGCGGWHNAYVTAQEAYDEQVLVSEGWDETVITGYKCSVCGVYK</sequence>
<keyword evidence="2" id="KW-0732">Signal</keyword>
<protein>
    <submittedName>
        <fullName evidence="3">Uncharacterized protein</fullName>
    </submittedName>
</protein>
<feature type="region of interest" description="Disordered" evidence="1">
    <location>
        <begin position="25"/>
        <end position="119"/>
    </location>
</feature>
<evidence type="ECO:0000256" key="1">
    <source>
        <dbReference type="SAM" id="MobiDB-lite"/>
    </source>
</evidence>
<reference evidence="3" key="1">
    <citation type="submission" date="2020-10" db="EMBL/GenBank/DDBJ databases">
        <authorList>
            <person name="Gilroy R."/>
        </authorList>
    </citation>
    <scope>NUCLEOTIDE SEQUENCE</scope>
    <source>
        <strain evidence="3">11300</strain>
    </source>
</reference>
<feature type="signal peptide" evidence="2">
    <location>
        <begin position="1"/>
        <end position="18"/>
    </location>
</feature>
<proteinExistence type="predicted"/>